<evidence type="ECO:0000256" key="1">
    <source>
        <dbReference type="SAM" id="MobiDB-lite"/>
    </source>
</evidence>
<evidence type="ECO:0000313" key="3">
    <source>
        <dbReference type="Proteomes" id="UP000238274"/>
    </source>
</evidence>
<gene>
    <name evidence="2" type="ORF">PSHT_11034</name>
</gene>
<protein>
    <submittedName>
        <fullName evidence="2">Uncharacterized protein</fullName>
    </submittedName>
</protein>
<organism evidence="2 3">
    <name type="scientific">Puccinia striiformis</name>
    <dbReference type="NCBI Taxonomy" id="27350"/>
    <lineage>
        <taxon>Eukaryota</taxon>
        <taxon>Fungi</taxon>
        <taxon>Dikarya</taxon>
        <taxon>Basidiomycota</taxon>
        <taxon>Pucciniomycotina</taxon>
        <taxon>Pucciniomycetes</taxon>
        <taxon>Pucciniales</taxon>
        <taxon>Pucciniaceae</taxon>
        <taxon>Puccinia</taxon>
    </lineage>
</organism>
<reference evidence="3" key="2">
    <citation type="journal article" date="2018" name="BMC Genomics">
        <title>Genomic insights into host adaptation between the wheat stripe rust pathogen (Puccinia striiformis f. sp. tritici) and the barley stripe rust pathogen (Puccinia striiformis f. sp. hordei).</title>
        <authorList>
            <person name="Xia C."/>
            <person name="Wang M."/>
            <person name="Yin C."/>
            <person name="Cornejo O.E."/>
            <person name="Hulbert S.H."/>
            <person name="Chen X."/>
        </authorList>
    </citation>
    <scope>NUCLEOTIDE SEQUENCE [LARGE SCALE GENOMIC DNA]</scope>
    <source>
        <strain evidence="3">93TX-2</strain>
    </source>
</reference>
<reference evidence="3" key="3">
    <citation type="journal article" date="2018" name="Mol. Plant Microbe Interact.">
        <title>Genome sequence resources for the wheat stripe rust pathogen (Puccinia striiformis f. sp. tritici) and the barley stripe rust pathogen (Puccinia striiformis f. sp. hordei).</title>
        <authorList>
            <person name="Xia C."/>
            <person name="Wang M."/>
            <person name="Yin C."/>
            <person name="Cornejo O.E."/>
            <person name="Hulbert S.H."/>
            <person name="Chen X."/>
        </authorList>
    </citation>
    <scope>NUCLEOTIDE SEQUENCE [LARGE SCALE GENOMIC DNA]</scope>
    <source>
        <strain evidence="3">93TX-2</strain>
    </source>
</reference>
<proteinExistence type="predicted"/>
<dbReference type="AlphaFoldDB" id="A0A2S4V636"/>
<keyword evidence="3" id="KW-1185">Reference proteome</keyword>
<dbReference type="Proteomes" id="UP000238274">
    <property type="component" value="Unassembled WGS sequence"/>
</dbReference>
<comment type="caution">
    <text evidence="2">The sequence shown here is derived from an EMBL/GenBank/DDBJ whole genome shotgun (WGS) entry which is preliminary data.</text>
</comment>
<feature type="region of interest" description="Disordered" evidence="1">
    <location>
        <begin position="1"/>
        <end position="40"/>
    </location>
</feature>
<reference evidence="2 3" key="1">
    <citation type="submission" date="2017-12" db="EMBL/GenBank/DDBJ databases">
        <title>Gene loss provides genomic basis for host adaptation in cereal stripe rust fungi.</title>
        <authorList>
            <person name="Xia C."/>
        </authorList>
    </citation>
    <scope>NUCLEOTIDE SEQUENCE [LARGE SCALE GENOMIC DNA]</scope>
    <source>
        <strain evidence="2 3">93TX-2</strain>
    </source>
</reference>
<name>A0A2S4V636_9BASI</name>
<accession>A0A2S4V636</accession>
<feature type="compositionally biased region" description="Polar residues" evidence="1">
    <location>
        <begin position="8"/>
        <end position="21"/>
    </location>
</feature>
<dbReference type="VEuPathDB" id="FungiDB:PSHT_11034"/>
<dbReference type="OrthoDB" id="2508391at2759"/>
<evidence type="ECO:0000313" key="2">
    <source>
        <dbReference type="EMBL" id="POW04910.1"/>
    </source>
</evidence>
<sequence length="104" mass="11973">MFTDAPCTWSQCQSPTLNSNLPKPEEKKEQQSSFSSPSARSTLHQYIDFCQYPLKIYLEELKTFCVDQFINNYHQFGDDLVGDSLIKGYHCPRGLAVSLRNNFD</sequence>
<dbReference type="VEuPathDB" id="FungiDB:PSTT_03889"/>
<dbReference type="EMBL" id="PKSM01000178">
    <property type="protein sequence ID" value="POW04910.1"/>
    <property type="molecule type" value="Genomic_DNA"/>
</dbReference>